<dbReference type="PANTHER" id="PTHR37827">
    <property type="entry name" value="TUDOR DOMAIN-CONTAINING PROTEIN"/>
    <property type="match status" value="1"/>
</dbReference>
<dbReference type="AlphaFoldDB" id="A0AAN6V254"/>
<dbReference type="EMBL" id="MU853590">
    <property type="protein sequence ID" value="KAK4143074.1"/>
    <property type="molecule type" value="Genomic_DNA"/>
</dbReference>
<name>A0AAN6V254_9PEZI</name>
<keyword evidence="3" id="KW-1185">Reference proteome</keyword>
<dbReference type="CDD" id="cd00085">
    <property type="entry name" value="HNHc"/>
    <property type="match status" value="1"/>
</dbReference>
<evidence type="ECO:0000256" key="1">
    <source>
        <dbReference type="SAM" id="MobiDB-lite"/>
    </source>
</evidence>
<evidence type="ECO:0000313" key="2">
    <source>
        <dbReference type="EMBL" id="KAK4143074.1"/>
    </source>
</evidence>
<evidence type="ECO:0000313" key="3">
    <source>
        <dbReference type="Proteomes" id="UP001302676"/>
    </source>
</evidence>
<sequence>MADEISDELVTNYEHFRDALSSFLVEHIAVPFTKRKHPEPKSEPEPTLTPATTIPTDEETSPEPDPDDLADFTTYLATATFLALPPTLQSIAHHTWTDPSLSLQTQYSLPLTPDHTLTILQALDPSVPDSLVAYGLATPAETPTTTTTPSTWNLPTPAEFLAPILTAYLTTATSPPPPPRSTKATAMSTTGCEICGRDWLNLGYHHLIPRMVHAKVVKRGWHRPDELQNVAWLCGACHRFVHRFRGHEELAREFYTVERLLAAEEVRRFAEWVGRVRWKAR</sequence>
<dbReference type="RefSeq" id="XP_062636445.1">
    <property type="nucleotide sequence ID" value="XM_062777433.1"/>
</dbReference>
<accession>A0AAN6V254</accession>
<protein>
    <recommendedName>
        <fullName evidence="4">HNH endonuclease</fullName>
    </recommendedName>
</protein>
<feature type="compositionally biased region" description="Acidic residues" evidence="1">
    <location>
        <begin position="56"/>
        <end position="69"/>
    </location>
</feature>
<dbReference type="GeneID" id="87814046"/>
<reference evidence="2" key="1">
    <citation type="journal article" date="2023" name="Mol. Phylogenet. Evol.">
        <title>Genome-scale phylogeny and comparative genomics of the fungal order Sordariales.</title>
        <authorList>
            <person name="Hensen N."/>
            <person name="Bonometti L."/>
            <person name="Westerberg I."/>
            <person name="Brannstrom I.O."/>
            <person name="Guillou S."/>
            <person name="Cros-Aarteil S."/>
            <person name="Calhoun S."/>
            <person name="Haridas S."/>
            <person name="Kuo A."/>
            <person name="Mondo S."/>
            <person name="Pangilinan J."/>
            <person name="Riley R."/>
            <person name="LaButti K."/>
            <person name="Andreopoulos B."/>
            <person name="Lipzen A."/>
            <person name="Chen C."/>
            <person name="Yan M."/>
            <person name="Daum C."/>
            <person name="Ng V."/>
            <person name="Clum A."/>
            <person name="Steindorff A."/>
            <person name="Ohm R.A."/>
            <person name="Martin F."/>
            <person name="Silar P."/>
            <person name="Natvig D.O."/>
            <person name="Lalanne C."/>
            <person name="Gautier V."/>
            <person name="Ament-Velasquez S.L."/>
            <person name="Kruys A."/>
            <person name="Hutchinson M.I."/>
            <person name="Powell A.J."/>
            <person name="Barry K."/>
            <person name="Miller A.N."/>
            <person name="Grigoriev I.V."/>
            <person name="Debuchy R."/>
            <person name="Gladieux P."/>
            <person name="Hiltunen Thoren M."/>
            <person name="Johannesson H."/>
        </authorList>
    </citation>
    <scope>NUCLEOTIDE SEQUENCE</scope>
    <source>
        <strain evidence="2">CBS 141.50</strain>
    </source>
</reference>
<feature type="region of interest" description="Disordered" evidence="1">
    <location>
        <begin position="35"/>
        <end position="69"/>
    </location>
</feature>
<gene>
    <name evidence="2" type="ORF">C8A04DRAFT_12718</name>
</gene>
<reference evidence="2" key="2">
    <citation type="submission" date="2023-05" db="EMBL/GenBank/DDBJ databases">
        <authorList>
            <consortium name="Lawrence Berkeley National Laboratory"/>
            <person name="Steindorff A."/>
            <person name="Hensen N."/>
            <person name="Bonometti L."/>
            <person name="Westerberg I."/>
            <person name="Brannstrom I.O."/>
            <person name="Guillou S."/>
            <person name="Cros-Aarteil S."/>
            <person name="Calhoun S."/>
            <person name="Haridas S."/>
            <person name="Kuo A."/>
            <person name="Mondo S."/>
            <person name="Pangilinan J."/>
            <person name="Riley R."/>
            <person name="Labutti K."/>
            <person name="Andreopoulos B."/>
            <person name="Lipzen A."/>
            <person name="Chen C."/>
            <person name="Yanf M."/>
            <person name="Daum C."/>
            <person name="Ng V."/>
            <person name="Clum A."/>
            <person name="Ohm R."/>
            <person name="Martin F."/>
            <person name="Silar P."/>
            <person name="Natvig D."/>
            <person name="Lalanne C."/>
            <person name="Gautier V."/>
            <person name="Ament-Velasquez S.L."/>
            <person name="Kruys A."/>
            <person name="Hutchinson M.I."/>
            <person name="Powell A.J."/>
            <person name="Barry K."/>
            <person name="Miller A.N."/>
            <person name="Grigoriev I.V."/>
            <person name="Debuchy R."/>
            <person name="Gladieux P."/>
            <person name="Thoren M.H."/>
            <person name="Johannesson H."/>
        </authorList>
    </citation>
    <scope>NUCLEOTIDE SEQUENCE</scope>
    <source>
        <strain evidence="2">CBS 141.50</strain>
    </source>
</reference>
<organism evidence="2 3">
    <name type="scientific">Dichotomopilus funicola</name>
    <dbReference type="NCBI Taxonomy" id="1934379"/>
    <lineage>
        <taxon>Eukaryota</taxon>
        <taxon>Fungi</taxon>
        <taxon>Dikarya</taxon>
        <taxon>Ascomycota</taxon>
        <taxon>Pezizomycotina</taxon>
        <taxon>Sordariomycetes</taxon>
        <taxon>Sordariomycetidae</taxon>
        <taxon>Sordariales</taxon>
        <taxon>Chaetomiaceae</taxon>
        <taxon>Dichotomopilus</taxon>
    </lineage>
</organism>
<dbReference type="InterPro" id="IPR003615">
    <property type="entry name" value="HNH_nuc"/>
</dbReference>
<dbReference type="PANTHER" id="PTHR37827:SF1">
    <property type="entry name" value="HNH DOMAIN-CONTAINING PROTEIN"/>
    <property type="match status" value="1"/>
</dbReference>
<evidence type="ECO:0008006" key="4">
    <source>
        <dbReference type="Google" id="ProtNLM"/>
    </source>
</evidence>
<comment type="caution">
    <text evidence="2">The sequence shown here is derived from an EMBL/GenBank/DDBJ whole genome shotgun (WGS) entry which is preliminary data.</text>
</comment>
<dbReference type="Proteomes" id="UP001302676">
    <property type="component" value="Unassembled WGS sequence"/>
</dbReference>
<proteinExistence type="predicted"/>